<dbReference type="STRING" id="983506.L8WJ19"/>
<name>L8WJ19_THACA</name>
<dbReference type="InterPro" id="IPR000504">
    <property type="entry name" value="RRM_dom"/>
</dbReference>
<evidence type="ECO:0000256" key="1">
    <source>
        <dbReference type="PROSITE-ProRule" id="PRU00176"/>
    </source>
</evidence>
<protein>
    <submittedName>
        <fullName evidence="4">RNA recognition motif domain-containing protein</fullName>
    </submittedName>
</protein>
<dbReference type="GO" id="GO:0003723">
    <property type="term" value="F:RNA binding"/>
    <property type="evidence" value="ECO:0007669"/>
    <property type="project" value="UniProtKB-UniRule"/>
</dbReference>
<keyword evidence="2" id="KW-0812">Transmembrane</keyword>
<organism evidence="4 5">
    <name type="scientific">Thanatephorus cucumeris (strain AG1-IA)</name>
    <name type="common">Rice sheath blight fungus</name>
    <name type="synonym">Rhizoctonia solani</name>
    <dbReference type="NCBI Taxonomy" id="983506"/>
    <lineage>
        <taxon>Eukaryota</taxon>
        <taxon>Fungi</taxon>
        <taxon>Dikarya</taxon>
        <taxon>Basidiomycota</taxon>
        <taxon>Agaricomycotina</taxon>
        <taxon>Agaricomycetes</taxon>
        <taxon>Cantharellales</taxon>
        <taxon>Ceratobasidiaceae</taxon>
        <taxon>Rhizoctonia</taxon>
        <taxon>Rhizoctonia solani AG-1</taxon>
    </lineage>
</organism>
<gene>
    <name evidence="4" type="ORF">AG1IA_08060</name>
</gene>
<dbReference type="EMBL" id="AFRT01002389">
    <property type="protein sequence ID" value="ELU37915.1"/>
    <property type="molecule type" value="Genomic_DNA"/>
</dbReference>
<dbReference type="OrthoDB" id="439808at2759"/>
<dbReference type="HOGENOM" id="CLU_1741810_0_0_1"/>
<reference evidence="4 5" key="1">
    <citation type="journal article" date="2013" name="Nat. Commun.">
        <title>The evolution and pathogenic mechanisms of the rice sheath blight pathogen.</title>
        <authorList>
            <person name="Zheng A."/>
            <person name="Lin R."/>
            <person name="Xu L."/>
            <person name="Qin P."/>
            <person name="Tang C."/>
            <person name="Ai P."/>
            <person name="Zhang D."/>
            <person name="Liu Y."/>
            <person name="Sun Z."/>
            <person name="Feng H."/>
            <person name="Wang Y."/>
            <person name="Chen Y."/>
            <person name="Liang X."/>
            <person name="Fu R."/>
            <person name="Li Q."/>
            <person name="Zhang J."/>
            <person name="Yu X."/>
            <person name="Xie Z."/>
            <person name="Ding L."/>
            <person name="Guan P."/>
            <person name="Tang J."/>
            <person name="Liang Y."/>
            <person name="Wang S."/>
            <person name="Deng Q."/>
            <person name="Li S."/>
            <person name="Zhu J."/>
            <person name="Wang L."/>
            <person name="Liu H."/>
            <person name="Li P."/>
        </authorList>
    </citation>
    <scope>NUCLEOTIDE SEQUENCE [LARGE SCALE GENOMIC DNA]</scope>
    <source>
        <strain evidence="5">AG-1 IA</strain>
    </source>
</reference>
<keyword evidence="1" id="KW-0694">RNA-binding</keyword>
<dbReference type="AlphaFoldDB" id="L8WJ19"/>
<feature type="transmembrane region" description="Helical" evidence="2">
    <location>
        <begin position="12"/>
        <end position="37"/>
    </location>
</feature>
<keyword evidence="5" id="KW-1185">Reference proteome</keyword>
<evidence type="ECO:0000313" key="4">
    <source>
        <dbReference type="EMBL" id="ELU37915.1"/>
    </source>
</evidence>
<dbReference type="PANTHER" id="PTHR15241:SF304">
    <property type="entry name" value="RRM DOMAIN-CONTAINING PROTEIN"/>
    <property type="match status" value="1"/>
</dbReference>
<dbReference type="InterPro" id="IPR035979">
    <property type="entry name" value="RBD_domain_sf"/>
</dbReference>
<comment type="caution">
    <text evidence="4">The sequence shown here is derived from an EMBL/GenBank/DDBJ whole genome shotgun (WGS) entry which is preliminary data.</text>
</comment>
<evidence type="ECO:0000313" key="5">
    <source>
        <dbReference type="Proteomes" id="UP000011668"/>
    </source>
</evidence>
<evidence type="ECO:0000256" key="2">
    <source>
        <dbReference type="SAM" id="Phobius"/>
    </source>
</evidence>
<dbReference type="Pfam" id="PF00076">
    <property type="entry name" value="RRM_1"/>
    <property type="match status" value="1"/>
</dbReference>
<accession>L8WJ19</accession>
<dbReference type="Gene3D" id="3.30.70.330">
    <property type="match status" value="1"/>
</dbReference>
<keyword evidence="2" id="KW-0472">Membrane</keyword>
<feature type="domain" description="RRM" evidence="3">
    <location>
        <begin position="35"/>
        <end position="92"/>
    </location>
</feature>
<dbReference type="SMART" id="SM00360">
    <property type="entry name" value="RRM"/>
    <property type="match status" value="1"/>
</dbReference>
<dbReference type="InterPro" id="IPR012677">
    <property type="entry name" value="Nucleotide-bd_a/b_plait_sf"/>
</dbReference>
<dbReference type="PROSITE" id="PS50102">
    <property type="entry name" value="RRM"/>
    <property type="match status" value="1"/>
</dbReference>
<evidence type="ECO:0000259" key="3">
    <source>
        <dbReference type="PROSITE" id="PS50102"/>
    </source>
</evidence>
<keyword evidence="2" id="KW-1133">Transmembrane helix</keyword>
<dbReference type="SUPFAM" id="SSF54928">
    <property type="entry name" value="RNA-binding domain, RBD"/>
    <property type="match status" value="1"/>
</dbReference>
<sequence length="150" mass="16649">MARAPLGYKAPLPGSLYAILTLFIILPPIHICLNWGVHTGNLSWNTTDENLRVLRLWPSSRCSIVMRDRDTGRSRGFGFVTYSSGEEANAAVGGPRWPSNQGQPCQPSWNLKTASTSTPLSPLVRISMAHLLVIIQLYMKSLLTRYLVLL</sequence>
<proteinExistence type="predicted"/>
<dbReference type="Proteomes" id="UP000011668">
    <property type="component" value="Unassembled WGS sequence"/>
</dbReference>
<dbReference type="PANTHER" id="PTHR15241">
    <property type="entry name" value="TRANSFORMER-2-RELATED"/>
    <property type="match status" value="1"/>
</dbReference>